<reference evidence="3" key="1">
    <citation type="submission" date="2023-03" db="EMBL/GenBank/DDBJ databases">
        <title>Massive genome expansion in bonnet fungi (Mycena s.s.) driven by repeated elements and novel gene families across ecological guilds.</title>
        <authorList>
            <consortium name="Lawrence Berkeley National Laboratory"/>
            <person name="Harder C.B."/>
            <person name="Miyauchi S."/>
            <person name="Viragh M."/>
            <person name="Kuo A."/>
            <person name="Thoen E."/>
            <person name="Andreopoulos B."/>
            <person name="Lu D."/>
            <person name="Skrede I."/>
            <person name="Drula E."/>
            <person name="Henrissat B."/>
            <person name="Morin E."/>
            <person name="Kohler A."/>
            <person name="Barry K."/>
            <person name="LaButti K."/>
            <person name="Morin E."/>
            <person name="Salamov A."/>
            <person name="Lipzen A."/>
            <person name="Mereny Z."/>
            <person name="Hegedus B."/>
            <person name="Baldrian P."/>
            <person name="Stursova M."/>
            <person name="Weitz H."/>
            <person name="Taylor A."/>
            <person name="Grigoriev I.V."/>
            <person name="Nagy L.G."/>
            <person name="Martin F."/>
            <person name="Kauserud H."/>
        </authorList>
    </citation>
    <scope>NUCLEOTIDE SEQUENCE</scope>
    <source>
        <strain evidence="3">9284</strain>
    </source>
</reference>
<feature type="compositionally biased region" description="Pro residues" evidence="1">
    <location>
        <begin position="1123"/>
        <end position="1132"/>
    </location>
</feature>
<dbReference type="Proteomes" id="UP001221142">
    <property type="component" value="Unassembled WGS sequence"/>
</dbReference>
<feature type="region of interest" description="Disordered" evidence="1">
    <location>
        <begin position="37"/>
        <end position="77"/>
    </location>
</feature>
<feature type="domain" description="Chromo" evidence="2">
    <location>
        <begin position="837"/>
        <end position="886"/>
    </location>
</feature>
<accession>A0AAD7B9J9</accession>
<dbReference type="SUPFAM" id="SSF54160">
    <property type="entry name" value="Chromo domain-like"/>
    <property type="match status" value="1"/>
</dbReference>
<gene>
    <name evidence="3" type="ORF">FB45DRAFT_1110328</name>
</gene>
<feature type="compositionally biased region" description="Polar residues" evidence="1">
    <location>
        <begin position="759"/>
        <end position="773"/>
    </location>
</feature>
<comment type="caution">
    <text evidence="3">The sequence shown here is derived from an EMBL/GenBank/DDBJ whole genome shotgun (WGS) entry which is preliminary data.</text>
</comment>
<dbReference type="AlphaFoldDB" id="A0AAD7B9J9"/>
<feature type="region of interest" description="Disordered" evidence="1">
    <location>
        <begin position="759"/>
        <end position="829"/>
    </location>
</feature>
<feature type="compositionally biased region" description="Basic and acidic residues" evidence="1">
    <location>
        <begin position="817"/>
        <end position="829"/>
    </location>
</feature>
<proteinExistence type="predicted"/>
<dbReference type="Pfam" id="PF00385">
    <property type="entry name" value="Chromo"/>
    <property type="match status" value="1"/>
</dbReference>
<evidence type="ECO:0000313" key="3">
    <source>
        <dbReference type="EMBL" id="KAJ7614536.1"/>
    </source>
</evidence>
<evidence type="ECO:0000259" key="2">
    <source>
        <dbReference type="PROSITE" id="PS50013"/>
    </source>
</evidence>
<dbReference type="EMBL" id="JARKIF010000026">
    <property type="protein sequence ID" value="KAJ7614536.1"/>
    <property type="molecule type" value="Genomic_DNA"/>
</dbReference>
<name>A0AAD7B9J9_9AGAR</name>
<keyword evidence="4" id="KW-1185">Reference proteome</keyword>
<feature type="compositionally biased region" description="Basic and acidic residues" evidence="1">
    <location>
        <begin position="67"/>
        <end position="77"/>
    </location>
</feature>
<dbReference type="CDD" id="cd00024">
    <property type="entry name" value="CD_CSD"/>
    <property type="match status" value="1"/>
</dbReference>
<dbReference type="PROSITE" id="PS50013">
    <property type="entry name" value="CHROMO_2"/>
    <property type="match status" value="1"/>
</dbReference>
<organism evidence="3 4">
    <name type="scientific">Roridomyces roridus</name>
    <dbReference type="NCBI Taxonomy" id="1738132"/>
    <lineage>
        <taxon>Eukaryota</taxon>
        <taxon>Fungi</taxon>
        <taxon>Dikarya</taxon>
        <taxon>Basidiomycota</taxon>
        <taxon>Agaricomycotina</taxon>
        <taxon>Agaricomycetes</taxon>
        <taxon>Agaricomycetidae</taxon>
        <taxon>Agaricales</taxon>
        <taxon>Marasmiineae</taxon>
        <taxon>Mycenaceae</taxon>
        <taxon>Roridomyces</taxon>
    </lineage>
</organism>
<dbReference type="InterPro" id="IPR016197">
    <property type="entry name" value="Chromo-like_dom_sf"/>
</dbReference>
<feature type="compositionally biased region" description="Polar residues" evidence="1">
    <location>
        <begin position="722"/>
        <end position="733"/>
    </location>
</feature>
<feature type="compositionally biased region" description="Basic residues" evidence="1">
    <location>
        <begin position="1106"/>
        <end position="1120"/>
    </location>
</feature>
<dbReference type="GO" id="GO:0006338">
    <property type="term" value="P:chromatin remodeling"/>
    <property type="evidence" value="ECO:0007669"/>
    <property type="project" value="UniProtKB-ARBA"/>
</dbReference>
<evidence type="ECO:0000313" key="4">
    <source>
        <dbReference type="Proteomes" id="UP001221142"/>
    </source>
</evidence>
<dbReference type="SMART" id="SM00298">
    <property type="entry name" value="CHROMO"/>
    <property type="match status" value="1"/>
</dbReference>
<sequence>MEPNELSSQPPLENVLTQINDLLSNPDLPPEVTRPLQAAAAAAQAHMTEKAEGMDIDSQPPGSLAPEDSRSEHCRGRPRFEFLDTPVESEAVDEAYANPNEPRLYGLPLGGVNVLKPPVDRFIWDTQSLSRSGKPEPSVLQPCTAAPKPEVGWYPQASKYALNTTIDNSYRRGWRYAADYHHATRAEDKEHTLQVRMPPDVTPARFDLNSRAFVSSPIPGMIRMPAGIPFVHHLDGDPHSALTVACVHTLTTLGEYQEGKRVAALMPRLLELTWGREASDTDPGMPAVFELEGLQLNLRSKSVKHELKGDGSFNLASTHGEGEGRGHFAPAVQTNTPEAAAQIKELLEILHELYQLIMPLSVSRFEWEMIRFQGLENNVLAFGGLEPGPTSCQLNSSSAANVLDFDLSETDSVSFSERNFIDLKEYASSERWRAGKLGKSIGPQGKPHGDFQDDPLPLTLFVLLFRLANGSDMGPFLFMRSALYIRETDEYILFASFRGHDIHSGTVPTYVKQLQDSIVSMEDAQELFKKFGPQVRCGYVLYPSMTATTRSTQTLYTPSLRFLYTPADPRIDKRRYFVAHGNTILGDNYSRSNRLGLEMVLAMKNWITLSGLNLKLSTDELLHHITYGDEKGAIHSLEPAPFDIDDDNTYALMTVYRRYLFYWRGIIASYSLGLTKSEFLSSQQSIARKVAGFKDLPPIPTERSLVPRITFSKPGAPAAQATEHSTCTSNPSGCIQDVEASTSDSSASITNMLPDVVSTVTADTPLPDSTTGPLTRKRCRELADNPEMEEPPPKQRKKGEKRRSTPVYTSSEEDASDSEKDKEAEMEDSRALDSNVFVVKAILASEISNGERRWLVQWAGYDLSENTWEPAAAFKDSESSELFDKFNSDHGIDLVRKCKKKVDHTPPNVEIGKAVAAQPNTKYIDALLNSSALLNEYEQVEGLRQVLVNPKEINLANVAPREIASSLVDQINRQNQLSTQLHLALHSTSGSSDSTGWNPHLADLTFACICDIGNSVSVLEVESGIQDLVSRGAQAQVCRSLVAAYEWLVYLSPSLAAQLVELQKEKPTELADQFPKLAPMVAHIVAFVQESARAQIAAREVDEAKKKKKPGRKPKTKKHPDPKVAPQPPPAADDPVSGAVESTIPVEANRYSSIPADLWGLIPASARTAEIRLQPINLKNRFDSPDSQAVYDVAANLLCRLWDEHLLLRPMSRVWQV</sequence>
<feature type="region of interest" description="Disordered" evidence="1">
    <location>
        <begin position="714"/>
        <end position="733"/>
    </location>
</feature>
<dbReference type="Gene3D" id="2.40.50.40">
    <property type="match status" value="1"/>
</dbReference>
<dbReference type="InterPro" id="IPR000953">
    <property type="entry name" value="Chromo/chromo_shadow_dom"/>
</dbReference>
<feature type="region of interest" description="Disordered" evidence="1">
    <location>
        <begin position="1100"/>
        <end position="1138"/>
    </location>
</feature>
<evidence type="ECO:0000256" key="1">
    <source>
        <dbReference type="SAM" id="MobiDB-lite"/>
    </source>
</evidence>
<dbReference type="InterPro" id="IPR023780">
    <property type="entry name" value="Chromo_domain"/>
</dbReference>
<protein>
    <recommendedName>
        <fullName evidence="2">Chromo domain-containing protein</fullName>
    </recommendedName>
</protein>